<protein>
    <recommendedName>
        <fullName evidence="2">C2H2-type domain-containing protein</fullName>
    </recommendedName>
</protein>
<feature type="region of interest" description="Disordered" evidence="1">
    <location>
        <begin position="55"/>
        <end position="102"/>
    </location>
</feature>
<feature type="domain" description="C2H2-type" evidence="2">
    <location>
        <begin position="9"/>
        <end position="29"/>
    </location>
</feature>
<gene>
    <name evidence="3" type="ORF">OSB04_000900</name>
</gene>
<feature type="compositionally biased region" description="Polar residues" evidence="1">
    <location>
        <begin position="90"/>
        <end position="102"/>
    </location>
</feature>
<dbReference type="InterPro" id="IPR013087">
    <property type="entry name" value="Znf_C2H2_type"/>
</dbReference>
<feature type="compositionally biased region" description="Polar residues" evidence="1">
    <location>
        <begin position="65"/>
        <end position="81"/>
    </location>
</feature>
<name>A0AA38WU49_9ASTR</name>
<evidence type="ECO:0000313" key="4">
    <source>
        <dbReference type="Proteomes" id="UP001172457"/>
    </source>
</evidence>
<reference evidence="3" key="1">
    <citation type="submission" date="2023-03" db="EMBL/GenBank/DDBJ databases">
        <title>Chromosome-scale reference genome and RAD-based genetic map of yellow starthistle (Centaurea solstitialis) reveal putative structural variation and QTLs associated with invader traits.</title>
        <authorList>
            <person name="Reatini B."/>
            <person name="Cang F.A."/>
            <person name="Jiang Q."/>
            <person name="Mckibben M.T.W."/>
            <person name="Barker M.S."/>
            <person name="Rieseberg L.H."/>
            <person name="Dlugosch K.M."/>
        </authorList>
    </citation>
    <scope>NUCLEOTIDE SEQUENCE</scope>
    <source>
        <strain evidence="3">CAN-66</strain>
        <tissue evidence="3">Leaf</tissue>
    </source>
</reference>
<accession>A0AA38WU49</accession>
<dbReference type="AlphaFoldDB" id="A0AA38WU49"/>
<comment type="caution">
    <text evidence="3">The sequence shown here is derived from an EMBL/GenBank/DDBJ whole genome shotgun (WGS) entry which is preliminary data.</text>
</comment>
<keyword evidence="4" id="KW-1185">Reference proteome</keyword>
<dbReference type="PROSITE" id="PS00028">
    <property type="entry name" value="ZINC_FINGER_C2H2_1"/>
    <property type="match status" value="1"/>
</dbReference>
<dbReference type="EMBL" id="JARYMX010000001">
    <property type="protein sequence ID" value="KAJ9564934.1"/>
    <property type="molecule type" value="Genomic_DNA"/>
</dbReference>
<evidence type="ECO:0000256" key="1">
    <source>
        <dbReference type="SAM" id="MobiDB-lite"/>
    </source>
</evidence>
<evidence type="ECO:0000313" key="3">
    <source>
        <dbReference type="EMBL" id="KAJ9564934.1"/>
    </source>
</evidence>
<sequence>MEVNQEVRCFICDKLCKNATKLINHLELHLSVASNQARQQNTPPPRAVIPFPDPLQLTLAPPFQPSQSLGPPSAPQNNQVARHNDHEENGVSTTLTLSPPFQ</sequence>
<proteinExistence type="predicted"/>
<organism evidence="3 4">
    <name type="scientific">Centaurea solstitialis</name>
    <name type="common">yellow star-thistle</name>
    <dbReference type="NCBI Taxonomy" id="347529"/>
    <lineage>
        <taxon>Eukaryota</taxon>
        <taxon>Viridiplantae</taxon>
        <taxon>Streptophyta</taxon>
        <taxon>Embryophyta</taxon>
        <taxon>Tracheophyta</taxon>
        <taxon>Spermatophyta</taxon>
        <taxon>Magnoliopsida</taxon>
        <taxon>eudicotyledons</taxon>
        <taxon>Gunneridae</taxon>
        <taxon>Pentapetalae</taxon>
        <taxon>asterids</taxon>
        <taxon>campanulids</taxon>
        <taxon>Asterales</taxon>
        <taxon>Asteraceae</taxon>
        <taxon>Carduoideae</taxon>
        <taxon>Cardueae</taxon>
        <taxon>Centaureinae</taxon>
        <taxon>Centaurea</taxon>
    </lineage>
</organism>
<dbReference type="Proteomes" id="UP001172457">
    <property type="component" value="Chromosome 1"/>
</dbReference>
<evidence type="ECO:0000259" key="2">
    <source>
        <dbReference type="PROSITE" id="PS00028"/>
    </source>
</evidence>